<evidence type="ECO:0000256" key="1">
    <source>
        <dbReference type="SAM" id="MobiDB-lite"/>
    </source>
</evidence>
<gene>
    <name evidence="3" type="ORF">EJC49_15510</name>
</gene>
<accession>A0A429YVL4</accession>
<evidence type="ECO:0000313" key="4">
    <source>
        <dbReference type="Proteomes" id="UP000278398"/>
    </source>
</evidence>
<feature type="region of interest" description="Disordered" evidence="1">
    <location>
        <begin position="693"/>
        <end position="754"/>
    </location>
</feature>
<dbReference type="EMBL" id="RWKW01000055">
    <property type="protein sequence ID" value="RST85493.1"/>
    <property type="molecule type" value="Genomic_DNA"/>
</dbReference>
<dbReference type="GO" id="GO:0003676">
    <property type="term" value="F:nucleic acid binding"/>
    <property type="evidence" value="ECO:0007669"/>
    <property type="project" value="InterPro"/>
</dbReference>
<dbReference type="InterPro" id="IPR036397">
    <property type="entry name" value="RNaseH_sf"/>
</dbReference>
<comment type="caution">
    <text evidence="3">The sequence shown here is derived from an EMBL/GenBank/DDBJ whole genome shotgun (WGS) entry which is preliminary data.</text>
</comment>
<name>A0A429YVL4_9HYPH</name>
<dbReference type="RefSeq" id="WP_126700843.1">
    <property type="nucleotide sequence ID" value="NZ_RWKW01000055.1"/>
</dbReference>
<dbReference type="OrthoDB" id="5287589at2"/>
<sequence length="754" mass="85151">MTAMNPSLVRSRERSHLFGRHDRLVIDGQSFRVDRKVKDTHVLQPVSGDLIAEDYFVSKTDSEINKLLRSKRIRIDESYYSRTLTILRVRHDDSDLSDLSEAELRTVAWKTEWCVRFLREASNPEGRWRPRRTLDDYGRFIEMARDAMDRWYFDQFGERRRPGRRLPGEARKPFDYPSPSGMRKWLGQYLEANCRMECFRPHYSNSGNRNQIDPRAVPVIAAAVQKYCSILRPKMADICEDVELALEDLNSKLPEHRRIRASANAVRRRIHAIDPFVADAGRHGPDYAFRKYAPVGRGIEVIEPFARIEMDDWEKDLFTLVKESTVWKTLSPEKRKKIPRVRCSITAAIDCATRCIVGFNLTVNSPSTATARSALRSIMVDKTALAELAGAEGKWDVYSRPGNVVTDGGPAFGHEFDEAVRKCVSGRTVPDQDPRMRGTVESFFRTLKRLCRYFAGRSFANVIERGDYAAEELASLTVAEFHMAIVRFIVDHYHHRPHRGLEGGTPYGRWLELSGRGLPPPPSDQQIMIAFGLTAKKRSISKHGVEFLGLSYNSMELALLHGLVGQERVDMIVDSEDLGAVLVRIPKKHRGRIRQLPTEQEYLMVPSVDGIGAGKTLVDVLLSKKAVRAYIRKEQDAGRSIRLNAHRDLLALAENARKAAGIPSNELTQKQFDLLMEEIERSARAGMHAVEHGEVEQENDDIGELVALPVRRRASSGDSGTSALPSPSSDQRISDQASNPTPFGGSMNLYGADE</sequence>
<dbReference type="PROSITE" id="PS50994">
    <property type="entry name" value="INTEGRASE"/>
    <property type="match status" value="1"/>
</dbReference>
<reference evidence="3 4" key="1">
    <citation type="submission" date="2018-12" db="EMBL/GenBank/DDBJ databases">
        <title>Mesorhizobium carbonis sp. nov., isolated from coal mine water.</title>
        <authorList>
            <person name="Xin W."/>
            <person name="Xu Z."/>
            <person name="Xiang F."/>
            <person name="Zhang J."/>
            <person name="Xi L."/>
            <person name="Liu J."/>
        </authorList>
    </citation>
    <scope>NUCLEOTIDE SEQUENCE [LARGE SCALE GENOMIC DNA]</scope>
    <source>
        <strain evidence="3 4">B2.3</strain>
    </source>
</reference>
<dbReference type="InterPro" id="IPR012337">
    <property type="entry name" value="RNaseH-like_sf"/>
</dbReference>
<feature type="compositionally biased region" description="Polar residues" evidence="1">
    <location>
        <begin position="716"/>
        <end position="741"/>
    </location>
</feature>
<dbReference type="Gene3D" id="3.30.420.10">
    <property type="entry name" value="Ribonuclease H-like superfamily/Ribonuclease H"/>
    <property type="match status" value="1"/>
</dbReference>
<protein>
    <recommendedName>
        <fullName evidence="2">Integrase catalytic domain-containing protein</fullName>
    </recommendedName>
</protein>
<dbReference type="SUPFAM" id="SSF53098">
    <property type="entry name" value="Ribonuclease H-like"/>
    <property type="match status" value="1"/>
</dbReference>
<evidence type="ECO:0000313" key="3">
    <source>
        <dbReference type="EMBL" id="RST85493.1"/>
    </source>
</evidence>
<keyword evidence="4" id="KW-1185">Reference proteome</keyword>
<dbReference type="GO" id="GO:0015074">
    <property type="term" value="P:DNA integration"/>
    <property type="evidence" value="ECO:0007669"/>
    <property type="project" value="InterPro"/>
</dbReference>
<proteinExistence type="predicted"/>
<dbReference type="Proteomes" id="UP000278398">
    <property type="component" value="Unassembled WGS sequence"/>
</dbReference>
<evidence type="ECO:0000259" key="2">
    <source>
        <dbReference type="PROSITE" id="PS50994"/>
    </source>
</evidence>
<organism evidence="3 4">
    <name type="scientific">Aquibium carbonis</name>
    <dbReference type="NCBI Taxonomy" id="2495581"/>
    <lineage>
        <taxon>Bacteria</taxon>
        <taxon>Pseudomonadati</taxon>
        <taxon>Pseudomonadota</taxon>
        <taxon>Alphaproteobacteria</taxon>
        <taxon>Hyphomicrobiales</taxon>
        <taxon>Phyllobacteriaceae</taxon>
        <taxon>Aquibium</taxon>
    </lineage>
</organism>
<feature type="domain" description="Integrase catalytic" evidence="2">
    <location>
        <begin position="300"/>
        <end position="514"/>
    </location>
</feature>
<dbReference type="InterPro" id="IPR015378">
    <property type="entry name" value="Transposase-like_Mu_C"/>
</dbReference>
<dbReference type="AlphaFoldDB" id="A0A429YVL4"/>
<dbReference type="Pfam" id="PF09299">
    <property type="entry name" value="Mu-transpos_C"/>
    <property type="match status" value="1"/>
</dbReference>
<dbReference type="InterPro" id="IPR001584">
    <property type="entry name" value="Integrase_cat-core"/>
</dbReference>